<protein>
    <recommendedName>
        <fullName evidence="7">Gingipain R</fullName>
    </recommendedName>
</protein>
<dbReference type="NCBIfam" id="TIGR04183">
    <property type="entry name" value="Por_Secre_tail"/>
    <property type="match status" value="1"/>
</dbReference>
<reference evidence="5 6" key="1">
    <citation type="submission" date="2017-06" db="EMBL/GenBank/DDBJ databases">
        <title>Novel microbial phyla capable of carbon fixation and sulfur reduction in deep-sea sediments.</title>
        <authorList>
            <person name="Huang J."/>
            <person name="Baker B."/>
            <person name="Wang Y."/>
        </authorList>
    </citation>
    <scope>NUCLEOTIDE SEQUENCE [LARGE SCALE GENOMIC DNA]</scope>
    <source>
        <strain evidence="5">B3_LCP</strain>
    </source>
</reference>
<accession>A0A532V0A5</accession>
<dbReference type="InterPro" id="IPR038490">
    <property type="entry name" value="Gingipain_propep_sf"/>
</dbReference>
<feature type="domain" description="Secretion system C-terminal sorting" evidence="4">
    <location>
        <begin position="1303"/>
        <end position="1379"/>
    </location>
</feature>
<dbReference type="InterPro" id="IPR029030">
    <property type="entry name" value="Caspase-like_dom_sf"/>
</dbReference>
<dbReference type="Gene3D" id="2.60.40.10">
    <property type="entry name" value="Immunoglobulins"/>
    <property type="match status" value="1"/>
</dbReference>
<dbReference type="GO" id="GO:0005576">
    <property type="term" value="C:extracellular region"/>
    <property type="evidence" value="ECO:0007669"/>
    <property type="project" value="UniProtKB-SubCell"/>
</dbReference>
<sequence length="1382" mass="150879">MDKFSIEDEMMRSYSFFICLGILVFGIITVNAETVYLRSDVTGDRPQISIIESTASQIQWEILLPEIEISNEYLDGRSWDRIRIAGGSYGIETGAPEIPAFNRLLAIPGGSGVRVEFEMLESSTLNDIELIPVQDPDPTEQTQLNLAVYSQDAFYPQEQVSAGPPAIMRGIRLSPIQMNPVSYNPVTKKLRIAHKFRVTAHFEGADSRNATTRPPRPISRSWKKLMDSLVLNAGELDLDLVEVGSYLVICENDNGLVNGLLPLLLDWKQRKGHTVVLETFNPGSSQPTIKAIIQNAYDNWDIPPEFVLLFGDTNGSYALPAGAMVSGSYGIDHPYSMLDGGDLLPDAAVGRIPAYDDYEAAVMRNKVLYYEKLPFTTHDEWYHQGCLIAGSSWSGLSTILTNRWIKDRMVQREYTRIDTFWFSMGSPGVAQTINNAVNDGVSYLNYRGYLGMENFDLNDIDNFTNGRMMPFVTTLTCGSGGFKTSGISFMEKFMVVGTPSTPKGAIAAVGTATSGTATRYNNTVAVGIYAGIFDEGITQAGNALNRGKIEIYNAYINFNYSAVENYCYWNALAGDPGLELFTSAIQYLECDVPDTMPLGENSLSLTVNEPGIGPVEEAVVCLYKEGEIHDVRLTDASGQVTIPLNASATGNVKVTVTKQNYYPIVDSLDVVQEEVAVGYYDHTIDDDNTGSSFGDGDGIINPGETLEIPLVLSNFGNTITATTVSVNANVIDDYATLDDDYETFPNIAPGGTANSSDDLDLTISEDCPNGHIVSLDIVVNGDQGSWNSLVDLEVVSYEIKVSYAYTAGADSLLSPGETADFLLTIRNWGDKDAESLTATMTSLNPWVTVNDNTASFGTVNIGDPTTCTNDPFNLTALADSPPGHPAEFEVVFASATGALQIDTLTIELGIKTTADPQGPDNYGYYCFDNTDLNYAQAPLYDWIEIDPHYGGSGTQLPINDTYEEDDMSVVVSLPFTFTYYGEDTDSITVCSNGWISTTPNAAYANFTNYPIPSSMSPNGIIAAFWDDLITTGGHICSWEDVDNHSFIIEWSRVKNRGTPQPEETFQIILYDPVYHQTPTGDGPILFQYQSITEVNGPYYDNPYSTVGIEKPDHSDGIEIVYWAYYSDPAAAQLQNSRAYYFTTALDYSLPGNDLYVTLTPVGAPIVIPSSGGIFDFNIEAGNNSANPASADIWCDVILPNGSTYGPTLGPVLGFPFLANWSTNRDRSQAVPGGAPAGDYTYNAYVGTYPGTVYNQDSFDFQKSGEDGSEDWTSGWFNYGEPFFAGESVKANQVLPDEFSINGVYPNPFNPTVTIAFALPHTAKVKLTVFDIQGRVLATLVEGMREAGIHEVTWNATGMASGLYFCRMQSGAFSATQKMMLVK</sequence>
<dbReference type="Gene3D" id="3.40.50.1460">
    <property type="match status" value="1"/>
</dbReference>
<dbReference type="Pfam" id="PF08126">
    <property type="entry name" value="Propeptide_C25"/>
    <property type="match status" value="1"/>
</dbReference>
<dbReference type="InterPro" id="IPR001769">
    <property type="entry name" value="Gingipain"/>
</dbReference>
<dbReference type="GO" id="GO:0004197">
    <property type="term" value="F:cysteine-type endopeptidase activity"/>
    <property type="evidence" value="ECO:0007669"/>
    <property type="project" value="InterPro"/>
</dbReference>
<evidence type="ECO:0000259" key="2">
    <source>
        <dbReference type="Pfam" id="PF01364"/>
    </source>
</evidence>
<evidence type="ECO:0000313" key="5">
    <source>
        <dbReference type="EMBL" id="TKJ40645.1"/>
    </source>
</evidence>
<name>A0A532V0A5_UNCL8</name>
<feature type="domain" description="Gingipain propeptide" evidence="3">
    <location>
        <begin position="43"/>
        <end position="207"/>
    </location>
</feature>
<dbReference type="GO" id="GO:0006508">
    <property type="term" value="P:proteolysis"/>
    <property type="evidence" value="ECO:0007669"/>
    <property type="project" value="InterPro"/>
</dbReference>
<dbReference type="InterPro" id="IPR026444">
    <property type="entry name" value="Secre_tail"/>
</dbReference>
<proteinExistence type="predicted"/>
<dbReference type="Gene3D" id="2.60.40.4070">
    <property type="match status" value="1"/>
</dbReference>
<dbReference type="Gene3D" id="2.60.40.3800">
    <property type="match status" value="1"/>
</dbReference>
<feature type="domain" description="Gingipain" evidence="2">
    <location>
        <begin position="264"/>
        <end position="580"/>
    </location>
</feature>
<organism evidence="5 6">
    <name type="scientific">candidate division LCP-89 bacterium B3_LCP</name>
    <dbReference type="NCBI Taxonomy" id="2012998"/>
    <lineage>
        <taxon>Bacteria</taxon>
        <taxon>Pseudomonadati</taxon>
        <taxon>Bacteria division LCP-89</taxon>
    </lineage>
</organism>
<comment type="caution">
    <text evidence="5">The sequence shown here is derived from an EMBL/GenBank/DDBJ whole genome shotgun (WGS) entry which is preliminary data.</text>
</comment>
<gene>
    <name evidence="5" type="ORF">CEE37_06690</name>
</gene>
<dbReference type="SUPFAM" id="SSF52129">
    <property type="entry name" value="Caspase-like"/>
    <property type="match status" value="1"/>
</dbReference>
<dbReference type="Pfam" id="PF01364">
    <property type="entry name" value="Peptidase_C25"/>
    <property type="match status" value="1"/>
</dbReference>
<dbReference type="InterPro" id="IPR013783">
    <property type="entry name" value="Ig-like_fold"/>
</dbReference>
<evidence type="ECO:0008006" key="7">
    <source>
        <dbReference type="Google" id="ProtNLM"/>
    </source>
</evidence>
<dbReference type="Proteomes" id="UP000319619">
    <property type="component" value="Unassembled WGS sequence"/>
</dbReference>
<dbReference type="InterPro" id="IPR012600">
    <property type="entry name" value="Propeptide_C25"/>
</dbReference>
<evidence type="ECO:0000259" key="3">
    <source>
        <dbReference type="Pfam" id="PF08126"/>
    </source>
</evidence>
<keyword evidence="1" id="KW-0732">Signal</keyword>
<dbReference type="Pfam" id="PF18962">
    <property type="entry name" value="Por_Secre_tail"/>
    <property type="match status" value="1"/>
</dbReference>
<evidence type="ECO:0000313" key="6">
    <source>
        <dbReference type="Proteomes" id="UP000319619"/>
    </source>
</evidence>
<evidence type="ECO:0000256" key="1">
    <source>
        <dbReference type="ARBA" id="ARBA00022729"/>
    </source>
</evidence>
<evidence type="ECO:0000259" key="4">
    <source>
        <dbReference type="Pfam" id="PF18962"/>
    </source>
</evidence>
<dbReference type="InterPro" id="IPR029031">
    <property type="entry name" value="Gingipain_N_sf"/>
</dbReference>
<dbReference type="Gene3D" id="3.40.50.10390">
    <property type="entry name" value="Gingipain r, domain 1"/>
    <property type="match status" value="1"/>
</dbReference>
<dbReference type="GO" id="GO:0046872">
    <property type="term" value="F:metal ion binding"/>
    <property type="evidence" value="ECO:0007669"/>
    <property type="project" value="UniProtKB-KW"/>
</dbReference>
<dbReference type="EMBL" id="NJBN01000004">
    <property type="protein sequence ID" value="TKJ40645.1"/>
    <property type="molecule type" value="Genomic_DNA"/>
</dbReference>